<evidence type="ECO:0000259" key="2">
    <source>
        <dbReference type="PROSITE" id="PS00463"/>
    </source>
</evidence>
<comment type="caution">
    <text evidence="3">The sequence shown here is derived from an EMBL/GenBank/DDBJ whole genome shotgun (WGS) entry which is preliminary data.</text>
</comment>
<sequence>MDNFIPYQQNDWFENYPGQTNIPTETNELPDWESMFYAPEFPDPQSTLSAPEYQQLQMEFLATIPPLSPQQTGTNAPQPMGQDIVAPNTFQQGDVFHTVPMGQIATSTNVALPVPAQTGTNWRIEPSPPLTPPRRVVRNPRGYRRSVKSCERCTIHKLKCDDNLNGCQRCATVGEECWEKDPHIRGRMLRAEANSLVDRNTALLTWCKLLEDRCKALGVGLPGIPAELAELVNRR</sequence>
<evidence type="ECO:0000313" key="4">
    <source>
        <dbReference type="Proteomes" id="UP000007115"/>
    </source>
</evidence>
<dbReference type="VEuPathDB" id="FungiDB:TRIVIDRAFT_219667"/>
<dbReference type="AlphaFoldDB" id="G9MLF8"/>
<dbReference type="InterPro" id="IPR036864">
    <property type="entry name" value="Zn2-C6_fun-type_DNA-bd_sf"/>
</dbReference>
<dbReference type="GeneID" id="25791434"/>
<dbReference type="CDD" id="cd00067">
    <property type="entry name" value="GAL4"/>
    <property type="match status" value="1"/>
</dbReference>
<dbReference type="Proteomes" id="UP000007115">
    <property type="component" value="Unassembled WGS sequence"/>
</dbReference>
<evidence type="ECO:0000313" key="3">
    <source>
        <dbReference type="EMBL" id="EHK24209.1"/>
    </source>
</evidence>
<keyword evidence="1" id="KW-0539">Nucleus</keyword>
<dbReference type="Pfam" id="PF00172">
    <property type="entry name" value="Zn_clus"/>
    <property type="match status" value="1"/>
</dbReference>
<dbReference type="OrthoDB" id="39175at2759"/>
<gene>
    <name evidence="3" type="ORF">TRIVIDRAFT_219667</name>
</gene>
<protein>
    <recommendedName>
        <fullName evidence="2">Zn(2)-C6 fungal-type domain-containing protein</fullName>
    </recommendedName>
</protein>
<reference evidence="3 4" key="1">
    <citation type="journal article" date="2011" name="Genome Biol.">
        <title>Comparative genome sequence analysis underscores mycoparasitism as the ancestral life style of Trichoderma.</title>
        <authorList>
            <person name="Kubicek C.P."/>
            <person name="Herrera-Estrella A."/>
            <person name="Seidl-Seiboth V."/>
            <person name="Martinez D.A."/>
            <person name="Druzhinina I.S."/>
            <person name="Thon M."/>
            <person name="Zeilinger S."/>
            <person name="Casas-Flores S."/>
            <person name="Horwitz B.A."/>
            <person name="Mukherjee P.K."/>
            <person name="Mukherjee M."/>
            <person name="Kredics L."/>
            <person name="Alcaraz L.D."/>
            <person name="Aerts A."/>
            <person name="Antal Z."/>
            <person name="Atanasova L."/>
            <person name="Cervantes-Badillo M.G."/>
            <person name="Challacombe J."/>
            <person name="Chertkov O."/>
            <person name="McCluskey K."/>
            <person name="Coulpier F."/>
            <person name="Deshpande N."/>
            <person name="von Doehren H."/>
            <person name="Ebbole D.J."/>
            <person name="Esquivel-Naranjo E.U."/>
            <person name="Fekete E."/>
            <person name="Flipphi M."/>
            <person name="Glaser F."/>
            <person name="Gomez-Rodriguez E.Y."/>
            <person name="Gruber S."/>
            <person name="Han C."/>
            <person name="Henrissat B."/>
            <person name="Hermosa R."/>
            <person name="Hernandez-Onate M."/>
            <person name="Karaffa L."/>
            <person name="Kosti I."/>
            <person name="Le Crom S."/>
            <person name="Lindquist E."/>
            <person name="Lucas S."/>
            <person name="Luebeck M."/>
            <person name="Luebeck P.S."/>
            <person name="Margeot A."/>
            <person name="Metz B."/>
            <person name="Misra M."/>
            <person name="Nevalainen H."/>
            <person name="Omann M."/>
            <person name="Packer N."/>
            <person name="Perrone G."/>
            <person name="Uresti-Rivera E.E."/>
            <person name="Salamov A."/>
            <person name="Schmoll M."/>
            <person name="Seiboth B."/>
            <person name="Shapiro H."/>
            <person name="Sukno S."/>
            <person name="Tamayo-Ramos J.A."/>
            <person name="Tisch D."/>
            <person name="Wiest A."/>
            <person name="Wilkinson H.H."/>
            <person name="Zhang M."/>
            <person name="Coutinho P.M."/>
            <person name="Kenerley C.M."/>
            <person name="Monte E."/>
            <person name="Baker S.E."/>
            <person name="Grigoriev I.V."/>
        </authorList>
    </citation>
    <scope>NUCLEOTIDE SEQUENCE [LARGE SCALE GENOMIC DNA]</scope>
    <source>
        <strain evidence="4">Gv29-8 / FGSC 10586</strain>
    </source>
</reference>
<keyword evidence="4" id="KW-1185">Reference proteome</keyword>
<organism evidence="3 4">
    <name type="scientific">Hypocrea virens (strain Gv29-8 / FGSC 10586)</name>
    <name type="common">Gliocladium virens</name>
    <name type="synonym">Trichoderma virens</name>
    <dbReference type="NCBI Taxonomy" id="413071"/>
    <lineage>
        <taxon>Eukaryota</taxon>
        <taxon>Fungi</taxon>
        <taxon>Dikarya</taxon>
        <taxon>Ascomycota</taxon>
        <taxon>Pezizomycotina</taxon>
        <taxon>Sordariomycetes</taxon>
        <taxon>Hypocreomycetidae</taxon>
        <taxon>Hypocreales</taxon>
        <taxon>Hypocreaceae</taxon>
        <taxon>Trichoderma</taxon>
    </lineage>
</organism>
<name>G9MLF8_HYPVG</name>
<feature type="domain" description="Zn(2)-C6 fungal-type" evidence="2">
    <location>
        <begin position="149"/>
        <end position="177"/>
    </location>
</feature>
<dbReference type="InParanoid" id="G9MLF8"/>
<dbReference type="GO" id="GO:0008270">
    <property type="term" value="F:zinc ion binding"/>
    <property type="evidence" value="ECO:0007669"/>
    <property type="project" value="InterPro"/>
</dbReference>
<dbReference type="SMART" id="SM00066">
    <property type="entry name" value="GAL4"/>
    <property type="match status" value="1"/>
</dbReference>
<dbReference type="InterPro" id="IPR001138">
    <property type="entry name" value="Zn2Cys6_DnaBD"/>
</dbReference>
<accession>G9MLF8</accession>
<proteinExistence type="predicted"/>
<dbReference type="GO" id="GO:0000981">
    <property type="term" value="F:DNA-binding transcription factor activity, RNA polymerase II-specific"/>
    <property type="evidence" value="ECO:0007669"/>
    <property type="project" value="InterPro"/>
</dbReference>
<dbReference type="SUPFAM" id="SSF57701">
    <property type="entry name" value="Zn2/Cys6 DNA-binding domain"/>
    <property type="match status" value="1"/>
</dbReference>
<dbReference type="HOGENOM" id="CLU_1180363_0_0_1"/>
<dbReference type="EMBL" id="ABDF02000004">
    <property type="protein sequence ID" value="EHK24209.1"/>
    <property type="molecule type" value="Genomic_DNA"/>
</dbReference>
<dbReference type="RefSeq" id="XP_013958423.1">
    <property type="nucleotide sequence ID" value="XM_014102948.1"/>
</dbReference>
<evidence type="ECO:0000256" key="1">
    <source>
        <dbReference type="ARBA" id="ARBA00023242"/>
    </source>
</evidence>
<dbReference type="PROSITE" id="PS00463">
    <property type="entry name" value="ZN2_CY6_FUNGAL_1"/>
    <property type="match status" value="1"/>
</dbReference>
<dbReference type="Gene3D" id="4.10.240.10">
    <property type="entry name" value="Zn(2)-C6 fungal-type DNA-binding domain"/>
    <property type="match status" value="1"/>
</dbReference>